<dbReference type="InterPro" id="IPR013087">
    <property type="entry name" value="Znf_C2H2_type"/>
</dbReference>
<dbReference type="EMBL" id="BGPR01006812">
    <property type="protein sequence ID" value="GBN22022.1"/>
    <property type="molecule type" value="Genomic_DNA"/>
</dbReference>
<organism evidence="3 4">
    <name type="scientific">Araneus ventricosus</name>
    <name type="common">Orbweaver spider</name>
    <name type="synonym">Epeira ventricosa</name>
    <dbReference type="NCBI Taxonomy" id="182803"/>
    <lineage>
        <taxon>Eukaryota</taxon>
        <taxon>Metazoa</taxon>
        <taxon>Ecdysozoa</taxon>
        <taxon>Arthropoda</taxon>
        <taxon>Chelicerata</taxon>
        <taxon>Arachnida</taxon>
        <taxon>Araneae</taxon>
        <taxon>Araneomorphae</taxon>
        <taxon>Entelegynae</taxon>
        <taxon>Araneoidea</taxon>
        <taxon>Araneidae</taxon>
        <taxon>Araneus</taxon>
    </lineage>
</organism>
<dbReference type="SMART" id="SM00355">
    <property type="entry name" value="ZnF_C2H2"/>
    <property type="match status" value="3"/>
</dbReference>
<dbReference type="PANTHER" id="PTHR33936">
    <property type="entry name" value="PROTEIN CBG17840"/>
    <property type="match status" value="1"/>
</dbReference>
<protein>
    <recommendedName>
        <fullName evidence="2">C2H2-type domain-containing protein</fullName>
    </recommendedName>
</protein>
<name>A0A4Y2M5I7_ARAVE</name>
<sequence>MDGEENSNVDMQVITDQSFICNICNISYTLYSSLKRHFKNIHPTQLDNLITPARASKTYQFHCVPCGKNFTKKFHFDYHNRKEHSSEVVHVSKTSVSCFSCGLETEKQNYVGHLQHEHGILIESEVLELSNMEEFYSWKAKIEKESKENFVVERGAKRWGKNKSYYFACHRSGFQIKHSDSKKCSKLKGSKKINGFCPANIKLTCSEETGKCQVKFVKTHIGHSNDLAQGDNELDIHELSSEKDVIVDELRTRNSPLRIGMNDRRQALKLKLNAMIDTLNSEEEIKAFEKIFASVKPTIDAIRLHNAEMPPLPHSKEITPVNKKIIPQRRLFSTKKKTSNAARRSIQTPSREEAKNIALQLISKHRSALE</sequence>
<gene>
    <name evidence="3" type="ORF">AVEN_211333_1</name>
</gene>
<accession>A0A4Y2M5I7</accession>
<feature type="domain" description="C2H2-type" evidence="2">
    <location>
        <begin position="19"/>
        <end position="47"/>
    </location>
</feature>
<reference evidence="3 4" key="1">
    <citation type="journal article" date="2019" name="Sci. Rep.">
        <title>Orb-weaving spider Araneus ventricosus genome elucidates the spidroin gene catalogue.</title>
        <authorList>
            <person name="Kono N."/>
            <person name="Nakamura H."/>
            <person name="Ohtoshi R."/>
            <person name="Moran D.A.P."/>
            <person name="Shinohara A."/>
            <person name="Yoshida Y."/>
            <person name="Fujiwara M."/>
            <person name="Mori M."/>
            <person name="Tomita M."/>
            <person name="Arakawa K."/>
        </authorList>
    </citation>
    <scope>NUCLEOTIDE SEQUENCE [LARGE SCALE GENOMIC DNA]</scope>
</reference>
<keyword evidence="4" id="KW-1185">Reference proteome</keyword>
<dbReference type="InterPro" id="IPR052797">
    <property type="entry name" value="RegFact_GeneExpr_CellDeath"/>
</dbReference>
<comment type="caution">
    <text evidence="3">The sequence shown here is derived from an EMBL/GenBank/DDBJ whole genome shotgun (WGS) entry which is preliminary data.</text>
</comment>
<dbReference type="Gene3D" id="3.30.160.60">
    <property type="entry name" value="Classic Zinc Finger"/>
    <property type="match status" value="1"/>
</dbReference>
<evidence type="ECO:0000313" key="3">
    <source>
        <dbReference type="EMBL" id="GBN22022.1"/>
    </source>
</evidence>
<keyword evidence="1" id="KW-0862">Zinc</keyword>
<dbReference type="PROSITE" id="PS50157">
    <property type="entry name" value="ZINC_FINGER_C2H2_2"/>
    <property type="match status" value="2"/>
</dbReference>
<keyword evidence="1" id="KW-0479">Metal-binding</keyword>
<dbReference type="GO" id="GO:0008270">
    <property type="term" value="F:zinc ion binding"/>
    <property type="evidence" value="ECO:0007669"/>
    <property type="project" value="UniProtKB-KW"/>
</dbReference>
<evidence type="ECO:0000256" key="1">
    <source>
        <dbReference type="PROSITE-ProRule" id="PRU00042"/>
    </source>
</evidence>
<dbReference type="PANTHER" id="PTHR33936:SF24">
    <property type="entry name" value="C2H2-TYPE DOMAIN-CONTAINING PROTEIN"/>
    <property type="match status" value="1"/>
</dbReference>
<keyword evidence="1" id="KW-0863">Zinc-finger</keyword>
<dbReference type="OrthoDB" id="6436084at2759"/>
<feature type="domain" description="C2H2-type" evidence="2">
    <location>
        <begin position="61"/>
        <end position="89"/>
    </location>
</feature>
<proteinExistence type="predicted"/>
<evidence type="ECO:0000259" key="2">
    <source>
        <dbReference type="PROSITE" id="PS50157"/>
    </source>
</evidence>
<dbReference type="AlphaFoldDB" id="A0A4Y2M5I7"/>
<dbReference type="Proteomes" id="UP000499080">
    <property type="component" value="Unassembled WGS sequence"/>
</dbReference>
<evidence type="ECO:0000313" key="4">
    <source>
        <dbReference type="Proteomes" id="UP000499080"/>
    </source>
</evidence>
<dbReference type="PROSITE" id="PS00028">
    <property type="entry name" value="ZINC_FINGER_C2H2_1"/>
    <property type="match status" value="2"/>
</dbReference>